<organism evidence="2 3">
    <name type="scientific">Paractinoplanes deccanensis</name>
    <dbReference type="NCBI Taxonomy" id="113561"/>
    <lineage>
        <taxon>Bacteria</taxon>
        <taxon>Bacillati</taxon>
        <taxon>Actinomycetota</taxon>
        <taxon>Actinomycetes</taxon>
        <taxon>Micromonosporales</taxon>
        <taxon>Micromonosporaceae</taxon>
        <taxon>Paractinoplanes</taxon>
    </lineage>
</organism>
<feature type="chain" id="PRO_5047086309" description="Ig-like domain-containing protein" evidence="1">
    <location>
        <begin position="40"/>
        <end position="983"/>
    </location>
</feature>
<dbReference type="InterPro" id="IPR013783">
    <property type="entry name" value="Ig-like_fold"/>
</dbReference>
<sequence>MTPSRRADLTVRSRYPLSRAAHALVAVITVLVGAAPAAATRPTEAAATPPTTKAEAATDTGFTAQPQPQTAPDGSAVTFSATYPGAVLYTWYRTDAAGTKALPGNAATYTFTATYADNGATYSVRVFDSAFVQHRSDEAKLTVTPVAATVTEPPHDASVQAYQSARFTVTAGGTSPYTYQWQRLTAGTWADIAGASKQDYAFKTAPADDGAQFRVLVGNAYGPRIASAPARLDVTSGGGSLDPVAHASLEWGINTIYQGGNPANSGCNFFSAGTQAPFQPRQGNVRIVHRLPDGSAQGISDATKCIPGSGTQLNQRALFTEGAGTANPVTGEATIKWTGAFTANAYSGMVTWYLKDPVLTIAADGTGTLTATSGGMGSSRANPGTQEPIAARTVTVATFDQVLLTTTGAQISPSFAGVDYFPLVDGKRSTTSAISDTVKKAEPGWGSWPQSFVDFQYETGLSTYWHSSGLAGDADKLPLDITVGFNAAPVVKDVPVILANPSTAAAQPYVEGRGLTVTADVDGDADLRWERASSAAGPWTAIDGATTETLTIAAVDSSWNGTYVRVVATNGDGRAVSTAVRLSTAPYAAPAFAKQPADVVAVAGNRAVVSFQLTGNPAIDAGKVTLERSDDKGATWTAWTGVTATTADITIAAVPADANGAQGRVVAENVEGARTTSGVFSFRVFASTGKPQLVVLPDGPVDPGKETALTIVGAGFPVPDWASATQTYSLDVGLFDAQVWQPGKQGTRDWVATSPDSSSGQIYHDWMAMTGGTFTIGLRVPAGKLQAGHTYGIGAFLRLTDISTWQDTFGNRSLDAWTPIRLTTVPADGSQEIVVEVPEQQEEPGEFLWTIDATDRTVTLSTAENKGDYLQSTGDLKPVKVTDTRAGGPAWSVSGVAGPFTGGLPASYLGWTPAVATAGAGAQAGTAVTAGDGDGLGASATLGYAADGHAKGTAVLGARMDLRLPVTTAPGTYSTMLTLTALS</sequence>
<evidence type="ECO:0008006" key="4">
    <source>
        <dbReference type="Google" id="ProtNLM"/>
    </source>
</evidence>
<accession>A0ABQ3XYY9</accession>
<evidence type="ECO:0000313" key="2">
    <source>
        <dbReference type="EMBL" id="GID72954.1"/>
    </source>
</evidence>
<proteinExistence type="predicted"/>
<dbReference type="Proteomes" id="UP000609879">
    <property type="component" value="Unassembled WGS sequence"/>
</dbReference>
<dbReference type="Gene3D" id="2.60.40.10">
    <property type="entry name" value="Immunoglobulins"/>
    <property type="match status" value="2"/>
</dbReference>
<comment type="caution">
    <text evidence="2">The sequence shown here is derived from an EMBL/GenBank/DDBJ whole genome shotgun (WGS) entry which is preliminary data.</text>
</comment>
<keyword evidence="3" id="KW-1185">Reference proteome</keyword>
<feature type="signal peptide" evidence="1">
    <location>
        <begin position="1"/>
        <end position="39"/>
    </location>
</feature>
<reference evidence="2 3" key="1">
    <citation type="submission" date="2021-01" db="EMBL/GenBank/DDBJ databases">
        <title>Whole genome shotgun sequence of Actinoplanes deccanensis NBRC 13994.</title>
        <authorList>
            <person name="Komaki H."/>
            <person name="Tamura T."/>
        </authorList>
    </citation>
    <scope>NUCLEOTIDE SEQUENCE [LARGE SCALE GENOMIC DNA]</scope>
    <source>
        <strain evidence="2 3">NBRC 13994</strain>
    </source>
</reference>
<name>A0ABQ3XYY9_9ACTN</name>
<dbReference type="EMBL" id="BOMI01000024">
    <property type="protein sequence ID" value="GID72954.1"/>
    <property type="molecule type" value="Genomic_DNA"/>
</dbReference>
<evidence type="ECO:0000256" key="1">
    <source>
        <dbReference type="SAM" id="SignalP"/>
    </source>
</evidence>
<protein>
    <recommendedName>
        <fullName evidence="4">Ig-like domain-containing protein</fullName>
    </recommendedName>
</protein>
<gene>
    <name evidence="2" type="ORF">Ade02nite_15950</name>
</gene>
<keyword evidence="1" id="KW-0732">Signal</keyword>
<evidence type="ECO:0000313" key="3">
    <source>
        <dbReference type="Proteomes" id="UP000609879"/>
    </source>
</evidence>
<dbReference type="SUPFAM" id="SSF48726">
    <property type="entry name" value="Immunoglobulin"/>
    <property type="match status" value="1"/>
</dbReference>
<dbReference type="InterPro" id="IPR036179">
    <property type="entry name" value="Ig-like_dom_sf"/>
</dbReference>